<dbReference type="OrthoDB" id="1453311at2"/>
<protein>
    <recommendedName>
        <fullName evidence="3">PD-(D/E)XK nuclease superfamily protein</fullName>
    </recommendedName>
</protein>
<dbReference type="EMBL" id="ACJN02000001">
    <property type="protein sequence ID" value="EFI36058.1"/>
    <property type="molecule type" value="Genomic_DNA"/>
</dbReference>
<comment type="caution">
    <text evidence="1">The sequence shown here is derived from an EMBL/GenBank/DDBJ whole genome shotgun (WGS) entry which is preliminary data.</text>
</comment>
<dbReference type="Pfam" id="PF14281">
    <property type="entry name" value="PDDEXK_4"/>
    <property type="match status" value="1"/>
</dbReference>
<keyword evidence="2" id="KW-1185">Reference proteome</keyword>
<dbReference type="RefSeq" id="WP_008869186.1">
    <property type="nucleotide sequence ID" value="NZ_ACJN02000001.1"/>
</dbReference>
<sequence length="394" mass="45276">MNIFKVIASGHGSFQETNASAILAWLLHPEMEHGLGYTFLSRFFNEIKSYDNNEIKSSDNSELNDLAEKLNHKFRGELENKNNLWLDLEFDVNTSVIDIIIVFENWVFAIENKIYSSSFSKGQLEKEYKGLKTQEKFKNKKIVLIYLVPVGEDSETNEENFAKEFDGLSVDGQDFKRLITWQKNQIVNVGSISEVIHTVLRDEFSGTIDPIPEYTRHTLKALLSFISNDFNGYAYEEKQSHSGLNPLTEYKLEYDKLKQMSSGFVGVGNGIRGLLRMDGNDIKSYKYQYTSHNMENKKNWMPIDVFKKLASWKLGASTPDIKWQGKFPADILYKISKDYRSTVFIGIQGGENALNSMSSSDIKNKEWQVGTEKVSSHWIPGDKFKEILDEKHVF</sequence>
<reference evidence="1" key="1">
    <citation type="submission" date="2010-05" db="EMBL/GenBank/DDBJ databases">
        <title>The draft genome of Desulfonatronospira thiodismutans ASO3-1.</title>
        <authorList>
            <consortium name="US DOE Joint Genome Institute (JGI-PGF)"/>
            <person name="Lucas S."/>
            <person name="Copeland A."/>
            <person name="Lapidus A."/>
            <person name="Cheng J.-F."/>
            <person name="Bruce D."/>
            <person name="Goodwin L."/>
            <person name="Pitluck S."/>
            <person name="Chertkov O."/>
            <person name="Brettin T."/>
            <person name="Detter J.C."/>
            <person name="Han C."/>
            <person name="Land M.L."/>
            <person name="Hauser L."/>
            <person name="Kyrpides N."/>
            <person name="Mikhailova N."/>
            <person name="Muyzer G."/>
            <person name="Woyke T."/>
        </authorList>
    </citation>
    <scope>NUCLEOTIDE SEQUENCE [LARGE SCALE GENOMIC DNA]</scope>
    <source>
        <strain evidence="1">ASO3-1</strain>
    </source>
</reference>
<evidence type="ECO:0008006" key="3">
    <source>
        <dbReference type="Google" id="ProtNLM"/>
    </source>
</evidence>
<gene>
    <name evidence="1" type="ORF">Dthio_PD3502</name>
</gene>
<dbReference type="eggNOG" id="ENOG5032YWZ">
    <property type="taxonomic scope" value="Bacteria"/>
</dbReference>
<name>D6SMZ7_9BACT</name>
<proteinExistence type="predicted"/>
<dbReference type="AlphaFoldDB" id="D6SMZ7"/>
<dbReference type="Proteomes" id="UP000005496">
    <property type="component" value="Unassembled WGS sequence"/>
</dbReference>
<evidence type="ECO:0000313" key="1">
    <source>
        <dbReference type="EMBL" id="EFI36058.1"/>
    </source>
</evidence>
<evidence type="ECO:0000313" key="2">
    <source>
        <dbReference type="Proteomes" id="UP000005496"/>
    </source>
</evidence>
<organism evidence="1 2">
    <name type="scientific">Desulfonatronospira thiodismutans ASO3-1</name>
    <dbReference type="NCBI Taxonomy" id="555779"/>
    <lineage>
        <taxon>Bacteria</taxon>
        <taxon>Pseudomonadati</taxon>
        <taxon>Thermodesulfobacteriota</taxon>
        <taxon>Desulfovibrionia</taxon>
        <taxon>Desulfovibrionales</taxon>
        <taxon>Desulfonatronovibrionaceae</taxon>
        <taxon>Desulfonatronospira</taxon>
    </lineage>
</organism>
<dbReference type="InterPro" id="IPR029470">
    <property type="entry name" value="PDDEXK_4"/>
</dbReference>
<accession>D6SMZ7</accession>